<feature type="domain" description="RNA polymerase sigma-70 region 2" evidence="5">
    <location>
        <begin position="21"/>
        <end position="85"/>
    </location>
</feature>
<keyword evidence="3" id="KW-0731">Sigma factor</keyword>
<dbReference type="InterPro" id="IPR013324">
    <property type="entry name" value="RNA_pol_sigma_r3/r4-like"/>
</dbReference>
<dbReference type="Pfam" id="PF04542">
    <property type="entry name" value="Sigma70_r2"/>
    <property type="match status" value="1"/>
</dbReference>
<keyword evidence="4" id="KW-0804">Transcription</keyword>
<dbReference type="SUPFAM" id="SSF88659">
    <property type="entry name" value="Sigma3 and sigma4 domains of RNA polymerase sigma factors"/>
    <property type="match status" value="1"/>
</dbReference>
<dbReference type="Proteomes" id="UP001589747">
    <property type="component" value="Unassembled WGS sequence"/>
</dbReference>
<dbReference type="InterPro" id="IPR007627">
    <property type="entry name" value="RNA_pol_sigma70_r2"/>
</dbReference>
<dbReference type="Gene3D" id="1.10.10.10">
    <property type="entry name" value="Winged helix-like DNA-binding domain superfamily/Winged helix DNA-binding domain"/>
    <property type="match status" value="1"/>
</dbReference>
<evidence type="ECO:0000313" key="8">
    <source>
        <dbReference type="Proteomes" id="UP001589747"/>
    </source>
</evidence>
<dbReference type="EMBL" id="JBHMDO010000038">
    <property type="protein sequence ID" value="MFB9328878.1"/>
    <property type="molecule type" value="Genomic_DNA"/>
</dbReference>
<sequence length="184" mass="21745">MEAAEVVARLKEQDETVLRLLMDRYGDGLLRTAYLLAKDRQAAEEAVQDTFLQAYRKIGQLQHPDKLHAWLLRIVMNRCRMQQRTWNWRHIFPTLAEKRLHIESGEPGPEEMFFNEWRSGHVSQAIHQLNYTYREVITLYYYHEMPVAEISSQLAVNINTVKARLSRGRAQLKQILKLDQEEQP</sequence>
<comment type="caution">
    <text evidence="7">The sequence shown here is derived from an EMBL/GenBank/DDBJ whole genome shotgun (WGS) entry which is preliminary data.</text>
</comment>
<name>A0ABV5KXC1_9BACL</name>
<evidence type="ECO:0000313" key="7">
    <source>
        <dbReference type="EMBL" id="MFB9328878.1"/>
    </source>
</evidence>
<evidence type="ECO:0000256" key="3">
    <source>
        <dbReference type="ARBA" id="ARBA00023082"/>
    </source>
</evidence>
<dbReference type="CDD" id="cd06171">
    <property type="entry name" value="Sigma70_r4"/>
    <property type="match status" value="1"/>
</dbReference>
<feature type="domain" description="RNA polymerase sigma factor 70 region 4 type 2" evidence="6">
    <location>
        <begin position="123"/>
        <end position="172"/>
    </location>
</feature>
<evidence type="ECO:0000259" key="6">
    <source>
        <dbReference type="Pfam" id="PF08281"/>
    </source>
</evidence>
<proteinExistence type="inferred from homology"/>
<dbReference type="InterPro" id="IPR036388">
    <property type="entry name" value="WH-like_DNA-bd_sf"/>
</dbReference>
<evidence type="ECO:0000256" key="4">
    <source>
        <dbReference type="ARBA" id="ARBA00023163"/>
    </source>
</evidence>
<gene>
    <name evidence="7" type="ORF">ACFFSY_23330</name>
</gene>
<dbReference type="PANTHER" id="PTHR43133:SF60">
    <property type="entry name" value="RNA POLYMERASE SIGMA FACTOR SIGV"/>
    <property type="match status" value="1"/>
</dbReference>
<dbReference type="Pfam" id="PF08281">
    <property type="entry name" value="Sigma70_r4_2"/>
    <property type="match status" value="1"/>
</dbReference>
<accession>A0ABV5KXC1</accession>
<evidence type="ECO:0000256" key="1">
    <source>
        <dbReference type="ARBA" id="ARBA00010641"/>
    </source>
</evidence>
<reference evidence="7 8" key="1">
    <citation type="submission" date="2024-09" db="EMBL/GenBank/DDBJ databases">
        <authorList>
            <person name="Sun Q."/>
            <person name="Mori K."/>
        </authorList>
    </citation>
    <scope>NUCLEOTIDE SEQUENCE [LARGE SCALE GENOMIC DNA]</scope>
    <source>
        <strain evidence="7 8">TISTR 2452</strain>
    </source>
</reference>
<keyword evidence="2" id="KW-0805">Transcription regulation</keyword>
<dbReference type="InterPro" id="IPR014284">
    <property type="entry name" value="RNA_pol_sigma-70_dom"/>
</dbReference>
<organism evidence="7 8">
    <name type="scientific">Paenibacillus aurantiacus</name>
    <dbReference type="NCBI Taxonomy" id="1936118"/>
    <lineage>
        <taxon>Bacteria</taxon>
        <taxon>Bacillati</taxon>
        <taxon>Bacillota</taxon>
        <taxon>Bacilli</taxon>
        <taxon>Bacillales</taxon>
        <taxon>Paenibacillaceae</taxon>
        <taxon>Paenibacillus</taxon>
    </lineage>
</organism>
<dbReference type="InterPro" id="IPR013325">
    <property type="entry name" value="RNA_pol_sigma_r2"/>
</dbReference>
<dbReference type="InterPro" id="IPR039425">
    <property type="entry name" value="RNA_pol_sigma-70-like"/>
</dbReference>
<keyword evidence="8" id="KW-1185">Reference proteome</keyword>
<evidence type="ECO:0000259" key="5">
    <source>
        <dbReference type="Pfam" id="PF04542"/>
    </source>
</evidence>
<dbReference type="Gene3D" id="1.10.1740.10">
    <property type="match status" value="1"/>
</dbReference>
<comment type="similarity">
    <text evidence="1">Belongs to the sigma-70 factor family. ECF subfamily.</text>
</comment>
<protein>
    <submittedName>
        <fullName evidence="7">RNA polymerase sigma factor</fullName>
    </submittedName>
</protein>
<dbReference type="PANTHER" id="PTHR43133">
    <property type="entry name" value="RNA POLYMERASE ECF-TYPE SIGMA FACTO"/>
    <property type="match status" value="1"/>
</dbReference>
<dbReference type="SUPFAM" id="SSF88946">
    <property type="entry name" value="Sigma2 domain of RNA polymerase sigma factors"/>
    <property type="match status" value="1"/>
</dbReference>
<dbReference type="RefSeq" id="WP_377498612.1">
    <property type="nucleotide sequence ID" value="NZ_JBHMDO010000038.1"/>
</dbReference>
<evidence type="ECO:0000256" key="2">
    <source>
        <dbReference type="ARBA" id="ARBA00023015"/>
    </source>
</evidence>
<dbReference type="NCBIfam" id="TIGR02937">
    <property type="entry name" value="sigma70-ECF"/>
    <property type="match status" value="1"/>
</dbReference>
<dbReference type="InterPro" id="IPR013249">
    <property type="entry name" value="RNA_pol_sigma70_r4_t2"/>
</dbReference>